<comment type="caution">
    <text evidence="1">The sequence shown here is derived from an EMBL/GenBank/DDBJ whole genome shotgun (WGS) entry which is preliminary data.</text>
</comment>
<sequence length="53" mass="5987">MEQHDIILIVYKRDDEQAQVEPNRSVKLDHRNAVADRCGGAGGPTSRLRDLEI</sequence>
<name>K3VGC9_FUSPC</name>
<accession>K3VGC9</accession>
<gene>
    <name evidence="1" type="ORF">FPSE_07822</name>
</gene>
<dbReference type="GeneID" id="20366440"/>
<proteinExistence type="predicted"/>
<dbReference type="KEGG" id="fpu:FPSE_07822"/>
<evidence type="ECO:0000313" key="1">
    <source>
        <dbReference type="EMBL" id="EKJ71968.1"/>
    </source>
</evidence>
<dbReference type="HOGENOM" id="CLU_3068786_0_0_1"/>
<organism evidence="1 2">
    <name type="scientific">Fusarium pseudograminearum (strain CS3096)</name>
    <name type="common">Wheat and barley crown-rot fungus</name>
    <dbReference type="NCBI Taxonomy" id="1028729"/>
    <lineage>
        <taxon>Eukaryota</taxon>
        <taxon>Fungi</taxon>
        <taxon>Dikarya</taxon>
        <taxon>Ascomycota</taxon>
        <taxon>Pezizomycotina</taxon>
        <taxon>Sordariomycetes</taxon>
        <taxon>Hypocreomycetidae</taxon>
        <taxon>Hypocreales</taxon>
        <taxon>Nectriaceae</taxon>
        <taxon>Fusarium</taxon>
    </lineage>
</organism>
<evidence type="ECO:0000313" key="2">
    <source>
        <dbReference type="Proteomes" id="UP000007978"/>
    </source>
</evidence>
<keyword evidence="2" id="KW-1185">Reference proteome</keyword>
<reference evidence="1 2" key="1">
    <citation type="journal article" date="2012" name="PLoS Pathog.">
        <title>Comparative pathogenomics reveals horizontally acquired novel virulence genes in fungi infecting cereal hosts.</title>
        <authorList>
            <person name="Gardiner D.M."/>
            <person name="McDonald M.C."/>
            <person name="Covarelli L."/>
            <person name="Solomon P.S."/>
            <person name="Rusu A.G."/>
            <person name="Marshall M."/>
            <person name="Kazan K."/>
            <person name="Chakraborty S."/>
            <person name="McDonald B.A."/>
            <person name="Manners J.M."/>
        </authorList>
    </citation>
    <scope>NUCLEOTIDE SEQUENCE [LARGE SCALE GENOMIC DNA]</scope>
    <source>
        <strain evidence="1 2">CS3096</strain>
    </source>
</reference>
<dbReference type="AlphaFoldDB" id="K3VGC9"/>
<protein>
    <submittedName>
        <fullName evidence="1">Uncharacterized protein</fullName>
    </submittedName>
</protein>
<dbReference type="Proteomes" id="UP000007978">
    <property type="component" value="Chromosome 1"/>
</dbReference>
<dbReference type="EMBL" id="AFNW01000277">
    <property type="protein sequence ID" value="EKJ71968.1"/>
    <property type="molecule type" value="Genomic_DNA"/>
</dbReference>
<dbReference type="RefSeq" id="XP_009259215.1">
    <property type="nucleotide sequence ID" value="XM_009260940.1"/>
</dbReference>